<sequence length="395" mass="43996">MKMKSLMAVMLFAVISAVTAGKADAEVLDIEEAPILSAPEEMPSHFTYDSGVEIAYPEEGVRGIFVSGYIAGSEQPMNELVDYVSTSGLNSMVIDVKEDMGDIMMELPIENEVAVDNMHSYVDPETLMAQLEENQIYPIARIVVFKDSRLAAEAPELSFQNADGSVWANGRGENFVNPFLKEVWDYNVDIAVEAAKLGFKEIQFDYVRFPEGFEFYGESLDYDLGEYDDDREAGERRVDAVTDFVEYAYDELQPYGVDVSVDIFGYSATHGAAEGIGQDFSRISEEVDVISSMIYPSHWGPGLFGIDAPDTEPYEVINQYAQEENAVLAELDDPPISRPWLQDFTASYLGAGNYLEYGADEVEAQIQALKDNGIDEFLLWDASNQYSRGANYDLE</sequence>
<dbReference type="Proteomes" id="UP000219412">
    <property type="component" value="Unassembled WGS sequence"/>
</dbReference>
<keyword evidence="4" id="KW-1185">Reference proteome</keyword>
<accession>A0A285URU0</accession>
<feature type="signal peptide" evidence="1">
    <location>
        <begin position="1"/>
        <end position="25"/>
    </location>
</feature>
<dbReference type="EMBL" id="OBQF01000005">
    <property type="protein sequence ID" value="SOC43386.1"/>
    <property type="molecule type" value="Genomic_DNA"/>
</dbReference>
<dbReference type="AlphaFoldDB" id="A0A285URU0"/>
<dbReference type="InterPro" id="IPR025275">
    <property type="entry name" value="DUF4015"/>
</dbReference>
<proteinExistence type="predicted"/>
<dbReference type="Gene3D" id="3.20.20.80">
    <property type="entry name" value="Glycosidases"/>
    <property type="match status" value="1"/>
</dbReference>
<protein>
    <recommendedName>
        <fullName evidence="2">DUF4015 domain-containing protein</fullName>
    </recommendedName>
</protein>
<dbReference type="InterPro" id="IPR017853">
    <property type="entry name" value="GH"/>
</dbReference>
<name>A0A285URU0_9STAP</name>
<feature type="domain" description="DUF4015" evidence="2">
    <location>
        <begin position="63"/>
        <end position="386"/>
    </location>
</feature>
<dbReference type="SUPFAM" id="SSF51445">
    <property type="entry name" value="(Trans)glycosidases"/>
    <property type="match status" value="1"/>
</dbReference>
<feature type="chain" id="PRO_5013080674" description="DUF4015 domain-containing protein" evidence="1">
    <location>
        <begin position="26"/>
        <end position="395"/>
    </location>
</feature>
<organism evidence="3 4">
    <name type="scientific">Salinicoccus kekensis</name>
    <dbReference type="NCBI Taxonomy" id="714307"/>
    <lineage>
        <taxon>Bacteria</taxon>
        <taxon>Bacillati</taxon>
        <taxon>Bacillota</taxon>
        <taxon>Bacilli</taxon>
        <taxon>Bacillales</taxon>
        <taxon>Staphylococcaceae</taxon>
        <taxon>Salinicoccus</taxon>
    </lineage>
</organism>
<evidence type="ECO:0000259" key="2">
    <source>
        <dbReference type="Pfam" id="PF13200"/>
    </source>
</evidence>
<evidence type="ECO:0000256" key="1">
    <source>
        <dbReference type="SAM" id="SignalP"/>
    </source>
</evidence>
<dbReference type="Pfam" id="PF13200">
    <property type="entry name" value="DUF4015"/>
    <property type="match status" value="1"/>
</dbReference>
<reference evidence="4" key="1">
    <citation type="submission" date="2017-08" db="EMBL/GenBank/DDBJ databases">
        <authorList>
            <person name="Varghese N."/>
            <person name="Submissions S."/>
        </authorList>
    </citation>
    <scope>NUCLEOTIDE SEQUENCE [LARGE SCALE GENOMIC DNA]</scope>
    <source>
        <strain evidence="4">DSM 23173</strain>
    </source>
</reference>
<gene>
    <name evidence="3" type="ORF">SAMN05878391_1959</name>
</gene>
<evidence type="ECO:0000313" key="4">
    <source>
        <dbReference type="Proteomes" id="UP000219412"/>
    </source>
</evidence>
<keyword evidence="1" id="KW-0732">Signal</keyword>
<evidence type="ECO:0000313" key="3">
    <source>
        <dbReference type="EMBL" id="SOC43386.1"/>
    </source>
</evidence>